<reference evidence="1 2" key="1">
    <citation type="submission" date="2018-11" db="EMBL/GenBank/DDBJ databases">
        <authorList>
            <consortium name="Pathogen Informatics"/>
        </authorList>
    </citation>
    <scope>NUCLEOTIDE SEQUENCE [LARGE SCALE GENOMIC DNA]</scope>
</reference>
<protein>
    <submittedName>
        <fullName evidence="1">Uncharacterized protein</fullName>
    </submittedName>
</protein>
<dbReference type="Proteomes" id="UP000281553">
    <property type="component" value="Unassembled WGS sequence"/>
</dbReference>
<evidence type="ECO:0000313" key="2">
    <source>
        <dbReference type="Proteomes" id="UP000281553"/>
    </source>
</evidence>
<accession>A0A3P7MR91</accession>
<sequence>MVRPLPAGHLLLPSTLTMTNRRQRPRVLVTKSHLSRARRTRPLVQPASANVGPRRRVKHLSSVAKRCYQRISIQVRRQRFRVTLPPELLPRVLVLEVSQPAVHRLFVQVQQLEDRRVWLSVPNSDKAHRQPKSGTF</sequence>
<keyword evidence="2" id="KW-1185">Reference proteome</keyword>
<dbReference type="EMBL" id="UYRU01078516">
    <property type="protein sequence ID" value="VDN29240.1"/>
    <property type="molecule type" value="Genomic_DNA"/>
</dbReference>
<evidence type="ECO:0000313" key="1">
    <source>
        <dbReference type="EMBL" id="VDN29240.1"/>
    </source>
</evidence>
<proteinExistence type="predicted"/>
<gene>
    <name evidence="1" type="ORF">DILT_LOCUS15331</name>
</gene>
<dbReference type="AlphaFoldDB" id="A0A3P7MR91"/>
<organism evidence="1 2">
    <name type="scientific">Dibothriocephalus latus</name>
    <name type="common">Fish tapeworm</name>
    <name type="synonym">Diphyllobothrium latum</name>
    <dbReference type="NCBI Taxonomy" id="60516"/>
    <lineage>
        <taxon>Eukaryota</taxon>
        <taxon>Metazoa</taxon>
        <taxon>Spiralia</taxon>
        <taxon>Lophotrochozoa</taxon>
        <taxon>Platyhelminthes</taxon>
        <taxon>Cestoda</taxon>
        <taxon>Eucestoda</taxon>
        <taxon>Diphyllobothriidea</taxon>
        <taxon>Diphyllobothriidae</taxon>
        <taxon>Dibothriocephalus</taxon>
    </lineage>
</organism>
<name>A0A3P7MR91_DIBLA</name>